<proteinExistence type="predicted"/>
<sequence>MSLDASQQKFPISLFNVSSALENRGESGLPQAAGRALSSGQ</sequence>
<comment type="caution">
    <text evidence="1">The sequence shown here is derived from an EMBL/GenBank/DDBJ whole genome shotgun (WGS) entry which is preliminary data.</text>
</comment>
<dbReference type="EMBL" id="AHMY02000048">
    <property type="protein sequence ID" value="EKO15211.1"/>
    <property type="molecule type" value="Genomic_DNA"/>
</dbReference>
<gene>
    <name evidence="1" type="ORF">LEP1GSC081_1052</name>
</gene>
<reference evidence="1 2" key="1">
    <citation type="submission" date="2012-10" db="EMBL/GenBank/DDBJ databases">
        <authorList>
            <person name="Harkins D.M."/>
            <person name="Durkin A.S."/>
            <person name="Brinkac L.M."/>
            <person name="Selengut J.D."/>
            <person name="Sanka R."/>
            <person name="DePew J."/>
            <person name="Purushe J."/>
            <person name="Peacock S.J."/>
            <person name="Thaipadungpanit J."/>
            <person name="Wuthiekanun V.W."/>
            <person name="Day N.P."/>
            <person name="Vinetz J.M."/>
            <person name="Sutton G.G."/>
            <person name="Nelson W.C."/>
            <person name="Fouts D.E."/>
        </authorList>
    </citation>
    <scope>NUCLEOTIDE SEQUENCE [LARGE SCALE GENOMIC DNA]</scope>
    <source>
        <strain evidence="1 2">H1</strain>
    </source>
</reference>
<organism evidence="1 2">
    <name type="scientific">Leptospira kirschneri str. H1</name>
    <dbReference type="NCBI Taxonomy" id="1049966"/>
    <lineage>
        <taxon>Bacteria</taxon>
        <taxon>Pseudomonadati</taxon>
        <taxon>Spirochaetota</taxon>
        <taxon>Spirochaetia</taxon>
        <taxon>Leptospirales</taxon>
        <taxon>Leptospiraceae</taxon>
        <taxon>Leptospira</taxon>
    </lineage>
</organism>
<dbReference type="AlphaFoldDB" id="A0A0E2B1U9"/>
<accession>A0A0E2B1U9</accession>
<evidence type="ECO:0000313" key="2">
    <source>
        <dbReference type="Proteomes" id="UP000006253"/>
    </source>
</evidence>
<protein>
    <submittedName>
        <fullName evidence="1">Uncharacterized protein</fullName>
    </submittedName>
</protein>
<evidence type="ECO:0000313" key="1">
    <source>
        <dbReference type="EMBL" id="EKO15211.1"/>
    </source>
</evidence>
<name>A0A0E2B1U9_9LEPT</name>
<dbReference type="Proteomes" id="UP000006253">
    <property type="component" value="Unassembled WGS sequence"/>
</dbReference>